<name>A0A560WGN8_9MICO</name>
<evidence type="ECO:0000259" key="9">
    <source>
        <dbReference type="PROSITE" id="PS50850"/>
    </source>
</evidence>
<feature type="transmembrane region" description="Helical" evidence="8">
    <location>
        <begin position="175"/>
        <end position="195"/>
    </location>
</feature>
<protein>
    <submittedName>
        <fullName evidence="10">EmrB/QacA subfamily drug resistance transporter</fullName>
    </submittedName>
</protein>
<dbReference type="EMBL" id="VIUW01000001">
    <property type="protein sequence ID" value="TWD16839.1"/>
    <property type="molecule type" value="Genomic_DNA"/>
</dbReference>
<feature type="transmembrane region" description="Helical" evidence="8">
    <location>
        <begin position="315"/>
        <end position="336"/>
    </location>
</feature>
<keyword evidence="7 8" id="KW-0472">Membrane</keyword>
<evidence type="ECO:0000256" key="4">
    <source>
        <dbReference type="ARBA" id="ARBA00022475"/>
    </source>
</evidence>
<evidence type="ECO:0000256" key="2">
    <source>
        <dbReference type="ARBA" id="ARBA00008537"/>
    </source>
</evidence>
<dbReference type="SUPFAM" id="SSF103473">
    <property type="entry name" value="MFS general substrate transporter"/>
    <property type="match status" value="1"/>
</dbReference>
<evidence type="ECO:0000313" key="11">
    <source>
        <dbReference type="Proteomes" id="UP000315628"/>
    </source>
</evidence>
<dbReference type="InterPro" id="IPR036259">
    <property type="entry name" value="MFS_trans_sf"/>
</dbReference>
<keyword evidence="11" id="KW-1185">Reference proteome</keyword>
<feature type="transmembrane region" description="Helical" evidence="8">
    <location>
        <begin position="148"/>
        <end position="168"/>
    </location>
</feature>
<feature type="transmembrane region" description="Helical" evidence="8">
    <location>
        <begin position="87"/>
        <end position="108"/>
    </location>
</feature>
<evidence type="ECO:0000256" key="3">
    <source>
        <dbReference type="ARBA" id="ARBA00022448"/>
    </source>
</evidence>
<comment type="caution">
    <text evidence="10">The sequence shown here is derived from an EMBL/GenBank/DDBJ whole genome shotgun (WGS) entry which is preliminary data.</text>
</comment>
<evidence type="ECO:0000313" key="10">
    <source>
        <dbReference type="EMBL" id="TWD16839.1"/>
    </source>
</evidence>
<dbReference type="RefSeq" id="WP_246074315.1">
    <property type="nucleotide sequence ID" value="NZ_BAAAYT010000002.1"/>
</dbReference>
<feature type="transmembrane region" description="Helical" evidence="8">
    <location>
        <begin position="231"/>
        <end position="258"/>
    </location>
</feature>
<dbReference type="InterPro" id="IPR020846">
    <property type="entry name" value="MFS_dom"/>
</dbReference>
<dbReference type="GO" id="GO:0022857">
    <property type="term" value="F:transmembrane transporter activity"/>
    <property type="evidence" value="ECO:0007669"/>
    <property type="project" value="InterPro"/>
</dbReference>
<feature type="domain" description="Major facilitator superfamily (MFS) profile" evidence="9">
    <location>
        <begin position="21"/>
        <end position="495"/>
    </location>
</feature>
<evidence type="ECO:0000256" key="7">
    <source>
        <dbReference type="ARBA" id="ARBA00023136"/>
    </source>
</evidence>
<evidence type="ECO:0000256" key="8">
    <source>
        <dbReference type="SAM" id="Phobius"/>
    </source>
</evidence>
<evidence type="ECO:0000256" key="5">
    <source>
        <dbReference type="ARBA" id="ARBA00022692"/>
    </source>
</evidence>
<dbReference type="InterPro" id="IPR011701">
    <property type="entry name" value="MFS"/>
</dbReference>
<accession>A0A560WGN8</accession>
<keyword evidence="5 8" id="KW-0812">Transmembrane</keyword>
<evidence type="ECO:0000256" key="1">
    <source>
        <dbReference type="ARBA" id="ARBA00004651"/>
    </source>
</evidence>
<dbReference type="PANTHER" id="PTHR42718:SF42">
    <property type="entry name" value="EXPORT PROTEIN"/>
    <property type="match status" value="1"/>
</dbReference>
<sequence>MSGTHPPSSAAAEGPANPWPALWALVVGFFMILVDVSIVSVATPALIRELDASITEVLWVTSAYALAYAVPLLITGRLGDRFGPKRLYLAGLSVFTLSSLACGLSGSITELVAARVIQGLGASMMTPQTMAIITRTFPVDRRGTAMSLWGATAGAAFLVGPLLGGVLIDSAGWEWIFFVNIPVGVLGLLAAWRLVPDLPTSARTMDWLGIALSAAGLTCLVFAIQEGEQFGWGVIAGPLSIPLLIAAGLALLTTFVWWQSRVQPEPLVPLALFADRNFTLSNVAVTVQGFAVNAMLFPLLVWLQTARQLTPSEAALVIAPQAVFSIILAPLVGRWIDRLHPRLLPSVGLLGFSATLFVLAAVMTPDSPLWLVVIVTCFIGITGACIWGPLATTANRNLPLRLAGAGSGVYNTTRQVGSTVGAAAIAAVMSARLTAEAGPQAASLAGGEGRSAGSASLPPEVVSGLSSAFSQSMLLPAAVVLIGAAAALGMEEMRHRRR</sequence>
<gene>
    <name evidence="10" type="ORF">FB557_0382</name>
</gene>
<dbReference type="Gene3D" id="1.20.1720.10">
    <property type="entry name" value="Multidrug resistance protein D"/>
    <property type="match status" value="1"/>
</dbReference>
<dbReference type="Proteomes" id="UP000315628">
    <property type="component" value="Unassembled WGS sequence"/>
</dbReference>
<dbReference type="Gene3D" id="1.20.1250.20">
    <property type="entry name" value="MFS general substrate transporter like domains"/>
    <property type="match status" value="1"/>
</dbReference>
<evidence type="ECO:0000256" key="6">
    <source>
        <dbReference type="ARBA" id="ARBA00022989"/>
    </source>
</evidence>
<comment type="similarity">
    <text evidence="2">Belongs to the major facilitator superfamily. EmrB family.</text>
</comment>
<feature type="transmembrane region" description="Helical" evidence="8">
    <location>
        <begin position="468"/>
        <end position="488"/>
    </location>
</feature>
<keyword evidence="4" id="KW-1003">Cell membrane</keyword>
<dbReference type="GO" id="GO:0005886">
    <property type="term" value="C:plasma membrane"/>
    <property type="evidence" value="ECO:0007669"/>
    <property type="project" value="UniProtKB-SubCell"/>
</dbReference>
<reference evidence="10 11" key="1">
    <citation type="submission" date="2019-06" db="EMBL/GenBank/DDBJ databases">
        <title>Sequencing the genomes of 1000 actinobacteria strains.</title>
        <authorList>
            <person name="Klenk H.-P."/>
        </authorList>
    </citation>
    <scope>NUCLEOTIDE SEQUENCE [LARGE SCALE GENOMIC DNA]</scope>
    <source>
        <strain evidence="10 11">DSM 18935</strain>
    </source>
</reference>
<dbReference type="Pfam" id="PF07690">
    <property type="entry name" value="MFS_1"/>
    <property type="match status" value="1"/>
</dbReference>
<dbReference type="FunFam" id="1.20.1720.10:FF:000021">
    <property type="entry name" value="Drug resistance transporter, EmrB/QacA subfamily"/>
    <property type="match status" value="1"/>
</dbReference>
<comment type="subcellular location">
    <subcellularLocation>
        <location evidence="1">Cell membrane</location>
        <topology evidence="1">Multi-pass membrane protein</topology>
    </subcellularLocation>
</comment>
<organism evidence="10 11">
    <name type="scientific">Marihabitans asiaticum</name>
    <dbReference type="NCBI Taxonomy" id="415218"/>
    <lineage>
        <taxon>Bacteria</taxon>
        <taxon>Bacillati</taxon>
        <taxon>Actinomycetota</taxon>
        <taxon>Actinomycetes</taxon>
        <taxon>Micrococcales</taxon>
        <taxon>Intrasporangiaceae</taxon>
        <taxon>Marihabitans</taxon>
    </lineage>
</organism>
<feature type="transmembrane region" description="Helical" evidence="8">
    <location>
        <begin position="342"/>
        <end position="362"/>
    </location>
</feature>
<proteinExistence type="inferred from homology"/>
<keyword evidence="6 8" id="KW-1133">Transmembrane helix</keyword>
<dbReference type="PANTHER" id="PTHR42718">
    <property type="entry name" value="MAJOR FACILITATOR SUPERFAMILY MULTIDRUG TRANSPORTER MFSC"/>
    <property type="match status" value="1"/>
</dbReference>
<keyword evidence="3" id="KW-0813">Transport</keyword>
<dbReference type="AlphaFoldDB" id="A0A560WGN8"/>
<feature type="transmembrane region" description="Helical" evidence="8">
    <location>
        <begin position="278"/>
        <end position="303"/>
    </location>
</feature>
<feature type="transmembrane region" description="Helical" evidence="8">
    <location>
        <begin position="57"/>
        <end position="75"/>
    </location>
</feature>
<feature type="transmembrane region" description="Helical" evidence="8">
    <location>
        <begin position="207"/>
        <end position="224"/>
    </location>
</feature>
<dbReference type="InterPro" id="IPR004638">
    <property type="entry name" value="EmrB-like"/>
</dbReference>
<feature type="transmembrane region" description="Helical" evidence="8">
    <location>
        <begin position="369"/>
        <end position="390"/>
    </location>
</feature>
<dbReference type="PROSITE" id="PS50850">
    <property type="entry name" value="MFS"/>
    <property type="match status" value="1"/>
</dbReference>
<feature type="transmembrane region" description="Helical" evidence="8">
    <location>
        <begin position="21"/>
        <end position="45"/>
    </location>
</feature>
<dbReference type="NCBIfam" id="TIGR00711">
    <property type="entry name" value="efflux_EmrB"/>
    <property type="match status" value="1"/>
</dbReference>